<accession>A0A142EKQ3</accession>
<dbReference type="EMBL" id="CP012836">
    <property type="protein sequence ID" value="AMQ55708.1"/>
    <property type="molecule type" value="Genomic_DNA"/>
</dbReference>
<dbReference type="STRING" id="1727163.AO498_04770"/>
<dbReference type="PATRIC" id="fig|1727163.4.peg.991"/>
<protein>
    <submittedName>
        <fullName evidence="1">Uncharacterized protein</fullName>
    </submittedName>
</protein>
<proteinExistence type="predicted"/>
<gene>
    <name evidence="1" type="ORF">AO498_04770</name>
</gene>
<evidence type="ECO:0000313" key="2">
    <source>
        <dbReference type="Proteomes" id="UP000073816"/>
    </source>
</evidence>
<dbReference type="AlphaFoldDB" id="A0A142EKQ3"/>
<reference evidence="2" key="1">
    <citation type="submission" date="2015-09" db="EMBL/GenBank/DDBJ databases">
        <title>Complete sequence of Algoriphagus sp. M8-2.</title>
        <authorList>
            <person name="Shintani M."/>
        </authorList>
    </citation>
    <scope>NUCLEOTIDE SEQUENCE [LARGE SCALE GENOMIC DNA]</scope>
    <source>
        <strain evidence="2">M8-2</strain>
    </source>
</reference>
<sequence>MVIYHLGFIALSYLMPRIIDHYWEEKIWSEDLNFSEVRLIRKPLTMPYGRNQENFSPANISIEIDGTWNRVIGQRFFEDHFEVIILPDEIQNSFAQELHEWMSSFFSEGRGKDIPTSQKLLIKSIFKNYLQDIFFLEFQNPVRIRIEHILHESKSFYSDKVLEILTPPPLDFLIF</sequence>
<dbReference type="KEGG" id="alm:AO498_04770"/>
<evidence type="ECO:0000313" key="1">
    <source>
        <dbReference type="EMBL" id="AMQ55708.1"/>
    </source>
</evidence>
<dbReference type="OrthoDB" id="950503at2"/>
<keyword evidence="2" id="KW-1185">Reference proteome</keyword>
<dbReference type="RefSeq" id="WP_067544316.1">
    <property type="nucleotide sequence ID" value="NZ_CP012836.1"/>
</dbReference>
<reference evidence="1 2" key="2">
    <citation type="journal article" date="2016" name="Genome Announc.">
        <title>Complete Genome Sequence of Algoriphagus sp. Strain M8-2, Isolated from a Brackish Lake.</title>
        <authorList>
            <person name="Muraguchi Y."/>
            <person name="Kushimoto K."/>
            <person name="Ohtsubo Y."/>
            <person name="Suzuki T."/>
            <person name="Dohra H."/>
            <person name="Kimbara K."/>
            <person name="Shintani M."/>
        </authorList>
    </citation>
    <scope>NUCLEOTIDE SEQUENCE [LARGE SCALE GENOMIC DNA]</scope>
    <source>
        <strain evidence="1 2">M8-2</strain>
    </source>
</reference>
<organism evidence="1 2">
    <name type="scientific">Algoriphagus sanaruensis</name>
    <dbReference type="NCBI Taxonomy" id="1727163"/>
    <lineage>
        <taxon>Bacteria</taxon>
        <taxon>Pseudomonadati</taxon>
        <taxon>Bacteroidota</taxon>
        <taxon>Cytophagia</taxon>
        <taxon>Cytophagales</taxon>
        <taxon>Cyclobacteriaceae</taxon>
        <taxon>Algoriphagus</taxon>
    </lineage>
</organism>
<name>A0A142EKQ3_9BACT</name>
<dbReference type="Proteomes" id="UP000073816">
    <property type="component" value="Chromosome"/>
</dbReference>